<comment type="subcellular location">
    <subcellularLocation>
        <location evidence="1">Membrane</location>
    </subcellularLocation>
</comment>
<accession>A0A815Q0B6</accession>
<keyword evidence="5 6" id="KW-1015">Disulfide bond</keyword>
<sequence>MNSLLTLIIIINIIIITNFNIFVIAYPTEWGPFNNLHETEVISTRLDHDCFYGMLKEEIKRDEKLFVIKQLVEYCIRSSIEEEIHLNTASISSTSTFNELKQKHITVQHLIQWSTPIDLIEHYSRFLLDNTFSTKDQFYNCTSPWFGPFCQYQLILTVPFPTYIQAMLDSDSDPTPYRNITCYNHMKCNYSIPLGCLDWRDICDGKVDCVNSGEDEKHCLDLELNHCRENEYQCRNGMCIDEEFMMDDIIDSFNMGCLDRTDTKYLSIDQKYCTNRANFHCEDSMLQDLSKLNSGYGQYSCYPIPGSKDYCPFNQQNPMFDLLFSRHNPHTQGYSLCFKILLCALNWFSFEISNTYCKTLCHNKQQCRTETLQQCSSAFIGPTFPVWDNHVRFGYFSNQTSNNPQFVCYDQDLCPFLISTLSVDNYTCIHVHQLNLTESFDLYKSFIPCHRSYQTKNYNCSQSTMLQCPKTTKCISKRRIMDGYVDCPDAFDESILANSCDLDDQKYRFRCTSEKKCIRHTMVGDEIKQCLGGEDEDSTGLKIKNMYHLPFSLLCDNFVHFKLSENDTDETHCDQWPCVNHYTRCNGVWNCPNGIDEVNCSSPFSCPPNHHPCLSWKTSKMNCLHIDYINDGTVDCLGATDERSLCRSLYPDQSYKRYRCWNDTECVNPAVSCLLCNELDKSIELCQTNNLNNDHVANYLNYMMDIHFYMYSESFFHLILDNYPPMQVSLLSSSSKYIQSTKIANSTLNLNDYRSNQYAQSCNQGIDILVGQNQTLYCLCPSTYYGRFCQYQNQRVSLTIQLRQQNLVQQHVISLIVRLVDHTGIIHSFQQITYIPIIDCDTKYNIHLLYHHRPKHMDKNYTIYIDAYEKVNLHYRTSWLLPIEFLFLPVNRMNAVLIIPLQQDCQIICSSQYLQSLKFQHHIHSCQCLSNQLLLMNEHKCNCSQDSLCFGFVNNRSICLCSINKIGPLCYINSTCQINPCLHNGICIPDDYRVSITKYACTCPDGYSGRHCEQRDVKIDILFSNIPIPQTFLIHVIRIIKRNLFSLDQFQPRLTMFHKIPYDQTLITIYISIEFHLIFAQINTNYYLLVLQHIYQSSINISTQISPSQYCPQIDELLNKTIVNYPKINRIKYYHLICRQYSHLMCFHDNDLFMCLCTKEKYANCFHFNFTMNYNCLGQNDCLNDGQCFQNHPHCPTKTMCVCPDCFYGDKCQLTTRHFGLSLDAILGYHIHSHLSITQQTMPVQISLILATLIFIIGIITGFLSNLTFHSEATRIIGCGFYLFISSITSMMIIIFSYIKLWFLILSQMNIIVGRSILWINCISIDFILRSLLATTDWIHSCVTIERFLIVYFGIQFDKTKSRKYSKFIIIFILILTTLSFLHDPLHRRIIHNVEEQRTWCLVDFQLKTEIYNRSINIFHFLTPFLLNIILVIAIIILTAKRHTAAKKQTTFEEQLKSELYHHKHLIISAILLVILALPRLIISFLPNCMKSPREYKIYLVGYFLSFVPPVLHFFIFVLTSDIYTKEFKIVIRRKWTQIKRCARPNPSL</sequence>
<keyword evidence="3 8" id="KW-1133">Transmembrane helix</keyword>
<dbReference type="Pfam" id="PF00008">
    <property type="entry name" value="EGF"/>
    <property type="match status" value="1"/>
</dbReference>
<evidence type="ECO:0000256" key="6">
    <source>
        <dbReference type="PROSITE-ProRule" id="PRU00076"/>
    </source>
</evidence>
<feature type="transmembrane region" description="Helical" evidence="8">
    <location>
        <begin position="1418"/>
        <end position="1440"/>
    </location>
</feature>
<dbReference type="SUPFAM" id="SSF57424">
    <property type="entry name" value="LDL receptor-like module"/>
    <property type="match status" value="1"/>
</dbReference>
<comment type="caution">
    <text evidence="6">Lacks conserved residue(s) required for the propagation of feature annotation.</text>
</comment>
<dbReference type="InterPro" id="IPR051830">
    <property type="entry name" value="NOTCH_homolog"/>
</dbReference>
<protein>
    <recommendedName>
        <fullName evidence="13">G-protein coupled receptors family 1 profile domain-containing protein</fullName>
    </recommendedName>
</protein>
<dbReference type="SMART" id="SM00181">
    <property type="entry name" value="EGF"/>
    <property type="match status" value="2"/>
</dbReference>
<dbReference type="PANTHER" id="PTHR24033">
    <property type="entry name" value="EGF-LIKE DOMAIN-CONTAINING PROTEIN"/>
    <property type="match status" value="1"/>
</dbReference>
<name>A0A815Q0B6_ADIRI</name>
<feature type="disulfide bond" evidence="7">
    <location>
        <begin position="585"/>
        <end position="600"/>
    </location>
</feature>
<dbReference type="InterPro" id="IPR002172">
    <property type="entry name" value="LDrepeatLR_classA_rpt"/>
</dbReference>
<dbReference type="PROSITE" id="PS50026">
    <property type="entry name" value="EGF_3"/>
    <property type="match status" value="1"/>
</dbReference>
<dbReference type="SUPFAM" id="SSF81321">
    <property type="entry name" value="Family A G protein-coupled receptor-like"/>
    <property type="match status" value="1"/>
</dbReference>
<proteinExistence type="predicted"/>
<feature type="transmembrane region" description="Helical" evidence="8">
    <location>
        <begin position="1311"/>
        <end position="1329"/>
    </location>
</feature>
<evidence type="ECO:0000256" key="5">
    <source>
        <dbReference type="ARBA" id="ARBA00023157"/>
    </source>
</evidence>
<dbReference type="EMBL" id="CAJNOR010003878">
    <property type="protein sequence ID" value="CAF1455880.1"/>
    <property type="molecule type" value="Genomic_DNA"/>
</dbReference>
<keyword evidence="4 8" id="KW-0472">Membrane</keyword>
<evidence type="ECO:0000313" key="11">
    <source>
        <dbReference type="EMBL" id="CAF1455880.1"/>
    </source>
</evidence>
<dbReference type="Gene3D" id="1.20.1070.10">
    <property type="entry name" value="Rhodopsin 7-helix transmembrane proteins"/>
    <property type="match status" value="1"/>
</dbReference>
<dbReference type="SMART" id="SM00192">
    <property type="entry name" value="LDLa"/>
    <property type="match status" value="6"/>
</dbReference>
<evidence type="ECO:0000256" key="2">
    <source>
        <dbReference type="ARBA" id="ARBA00022692"/>
    </source>
</evidence>
<evidence type="ECO:0008006" key="13">
    <source>
        <dbReference type="Google" id="ProtNLM"/>
    </source>
</evidence>
<evidence type="ECO:0000256" key="1">
    <source>
        <dbReference type="ARBA" id="ARBA00004370"/>
    </source>
</evidence>
<dbReference type="InterPro" id="IPR036055">
    <property type="entry name" value="LDL_receptor-like_sf"/>
</dbReference>
<dbReference type="CDD" id="cd00054">
    <property type="entry name" value="EGF_CA"/>
    <property type="match status" value="1"/>
</dbReference>
<evidence type="ECO:0000259" key="10">
    <source>
        <dbReference type="PROSITE" id="PS50262"/>
    </source>
</evidence>
<evidence type="ECO:0000256" key="7">
    <source>
        <dbReference type="PROSITE-ProRule" id="PRU00124"/>
    </source>
</evidence>
<evidence type="ECO:0000256" key="8">
    <source>
        <dbReference type="SAM" id="Phobius"/>
    </source>
</evidence>
<feature type="transmembrane region" description="Helical" evidence="8">
    <location>
        <begin position="1365"/>
        <end position="1383"/>
    </location>
</feature>
<feature type="transmembrane region" description="Helical" evidence="8">
    <location>
        <begin position="1498"/>
        <end position="1519"/>
    </location>
</feature>
<keyword evidence="12" id="KW-1185">Reference proteome</keyword>
<evidence type="ECO:0000256" key="4">
    <source>
        <dbReference type="ARBA" id="ARBA00023136"/>
    </source>
</evidence>
<feature type="transmembrane region" description="Helical" evidence="8">
    <location>
        <begin position="1466"/>
        <end position="1486"/>
    </location>
</feature>
<dbReference type="SUPFAM" id="SSF57196">
    <property type="entry name" value="EGF/Laminin"/>
    <property type="match status" value="1"/>
</dbReference>
<evidence type="ECO:0000256" key="3">
    <source>
        <dbReference type="ARBA" id="ARBA00022989"/>
    </source>
</evidence>
<dbReference type="PROSITE" id="PS01186">
    <property type="entry name" value="EGF_2"/>
    <property type="match status" value="1"/>
</dbReference>
<evidence type="ECO:0000259" key="9">
    <source>
        <dbReference type="PROSITE" id="PS50026"/>
    </source>
</evidence>
<dbReference type="Gene3D" id="4.10.400.10">
    <property type="entry name" value="Low-density Lipoprotein Receptor"/>
    <property type="match status" value="1"/>
</dbReference>
<dbReference type="Proteomes" id="UP000663828">
    <property type="component" value="Unassembled WGS sequence"/>
</dbReference>
<feature type="disulfide bond" evidence="7">
    <location>
        <begin position="573"/>
        <end position="591"/>
    </location>
</feature>
<evidence type="ECO:0000313" key="12">
    <source>
        <dbReference type="Proteomes" id="UP000663828"/>
    </source>
</evidence>
<feature type="transmembrane region" description="Helical" evidence="8">
    <location>
        <begin position="7"/>
        <end position="26"/>
    </location>
</feature>
<feature type="transmembrane region" description="Helical" evidence="8">
    <location>
        <begin position="1246"/>
        <end position="1269"/>
    </location>
</feature>
<dbReference type="PROSITE" id="PS00022">
    <property type="entry name" value="EGF_1"/>
    <property type="match status" value="2"/>
</dbReference>
<dbReference type="GO" id="GO:0016020">
    <property type="term" value="C:membrane"/>
    <property type="evidence" value="ECO:0007669"/>
    <property type="project" value="UniProtKB-SubCell"/>
</dbReference>
<feature type="disulfide bond" evidence="6">
    <location>
        <begin position="1003"/>
        <end position="1012"/>
    </location>
</feature>
<dbReference type="InterPro" id="IPR000742">
    <property type="entry name" value="EGF"/>
</dbReference>
<dbReference type="PROSITE" id="PS50068">
    <property type="entry name" value="LDLRA_2"/>
    <property type="match status" value="2"/>
</dbReference>
<dbReference type="PROSITE" id="PS50262">
    <property type="entry name" value="G_PROTEIN_RECEP_F1_2"/>
    <property type="match status" value="1"/>
</dbReference>
<dbReference type="PRINTS" id="PR00261">
    <property type="entry name" value="LDLRECEPTOR"/>
</dbReference>
<organism evidence="11 12">
    <name type="scientific">Adineta ricciae</name>
    <name type="common">Rotifer</name>
    <dbReference type="NCBI Taxonomy" id="249248"/>
    <lineage>
        <taxon>Eukaryota</taxon>
        <taxon>Metazoa</taxon>
        <taxon>Spiralia</taxon>
        <taxon>Gnathifera</taxon>
        <taxon>Rotifera</taxon>
        <taxon>Eurotatoria</taxon>
        <taxon>Bdelloidea</taxon>
        <taxon>Adinetida</taxon>
        <taxon>Adinetidae</taxon>
        <taxon>Adineta</taxon>
    </lineage>
</organism>
<dbReference type="PANTHER" id="PTHR24033:SF151">
    <property type="entry name" value="NOTCH 2"/>
    <property type="match status" value="1"/>
</dbReference>
<keyword evidence="2 8" id="KW-0812">Transmembrane</keyword>
<keyword evidence="6" id="KW-0245">EGF-like domain</keyword>
<reference evidence="11" key="1">
    <citation type="submission" date="2021-02" db="EMBL/GenBank/DDBJ databases">
        <authorList>
            <person name="Nowell W R."/>
        </authorList>
    </citation>
    <scope>NUCLEOTIDE SEQUENCE</scope>
</reference>
<comment type="caution">
    <text evidence="11">The sequence shown here is derived from an EMBL/GenBank/DDBJ whole genome shotgun (WGS) entry which is preliminary data.</text>
</comment>
<dbReference type="Gene3D" id="2.10.25.10">
    <property type="entry name" value="Laminin"/>
    <property type="match status" value="1"/>
</dbReference>
<dbReference type="InterPro" id="IPR017452">
    <property type="entry name" value="GPCR_Rhodpsn_7TM"/>
</dbReference>
<gene>
    <name evidence="11" type="ORF">XAT740_LOCUS37147</name>
</gene>
<feature type="transmembrane region" description="Helical" evidence="8">
    <location>
        <begin position="1281"/>
        <end position="1305"/>
    </location>
</feature>
<feature type="domain" description="EGF-like" evidence="9">
    <location>
        <begin position="972"/>
        <end position="1013"/>
    </location>
</feature>
<feature type="domain" description="G-protein coupled receptors family 1 profile" evidence="10">
    <location>
        <begin position="1262"/>
        <end position="1517"/>
    </location>
</feature>